<keyword evidence="5 8" id="KW-0812">Transmembrane</keyword>
<evidence type="ECO:0000256" key="2">
    <source>
        <dbReference type="ARBA" id="ARBA00008349"/>
    </source>
</evidence>
<sequence length="162" mass="18746">MKNEEQVWTLIGISLSERPRWKQFLICSSGFFFGYLVNGISEEYVYNKLQFRYGWYFTFVQGWVYIFLIYLQGFTPKQMVNPWKTYVKLSALLMGSHGLTKGSLAFLNYLAQLMFKSTKILPVMVMGAFIPGLKRKYPPHEYVSAVLLVVGLILFTLADAHT</sequence>
<feature type="transmembrane region" description="Helical" evidence="8">
    <location>
        <begin position="86"/>
        <end position="107"/>
    </location>
</feature>
<organism evidence="9 10">
    <name type="scientific">Olea europaea subsp. europaea</name>
    <dbReference type="NCBI Taxonomy" id="158383"/>
    <lineage>
        <taxon>Eukaryota</taxon>
        <taxon>Viridiplantae</taxon>
        <taxon>Streptophyta</taxon>
        <taxon>Embryophyta</taxon>
        <taxon>Tracheophyta</taxon>
        <taxon>Spermatophyta</taxon>
        <taxon>Magnoliopsida</taxon>
        <taxon>eudicotyledons</taxon>
        <taxon>Gunneridae</taxon>
        <taxon>Pentapetalae</taxon>
        <taxon>asterids</taxon>
        <taxon>lamiids</taxon>
        <taxon>Lamiales</taxon>
        <taxon>Oleaceae</taxon>
        <taxon>Oleeae</taxon>
        <taxon>Olea</taxon>
    </lineage>
</organism>
<comment type="caution">
    <text evidence="9">The sequence shown here is derived from an EMBL/GenBank/DDBJ whole genome shotgun (WGS) entry which is preliminary data.</text>
</comment>
<feature type="transmembrane region" description="Helical" evidence="8">
    <location>
        <begin position="53"/>
        <end position="74"/>
    </location>
</feature>
<keyword evidence="6 8" id="KW-1133">Transmembrane helix</keyword>
<accession>A0A8S0PJF7</accession>
<name>A0A8S0PJF7_OLEEU</name>
<dbReference type="Gramene" id="OE9A079915T1">
    <property type="protein sequence ID" value="OE9A079915C1"/>
    <property type="gene ID" value="OE9A079915"/>
</dbReference>
<comment type="subcellular location">
    <subcellularLocation>
        <location evidence="1">Membrane</location>
        <topology evidence="1">Multi-pass membrane protein</topology>
    </subcellularLocation>
</comment>
<keyword evidence="4" id="KW-0050">Antiport</keyword>
<dbReference type="GO" id="GO:0005789">
    <property type="term" value="C:endoplasmic reticulum membrane"/>
    <property type="evidence" value="ECO:0007669"/>
    <property type="project" value="TreeGrafter"/>
</dbReference>
<evidence type="ECO:0000256" key="8">
    <source>
        <dbReference type="SAM" id="Phobius"/>
    </source>
</evidence>
<dbReference type="EMBL" id="CACTIH010000078">
    <property type="protein sequence ID" value="CAA2951326.1"/>
    <property type="molecule type" value="Genomic_DNA"/>
</dbReference>
<keyword evidence="10" id="KW-1185">Reference proteome</keyword>
<comment type="similarity">
    <text evidence="2">Belongs to the nucleotide-sugar transporter family. UDP-galactose:UMP antiporter (TC 2.A.7.11) subfamily.</text>
</comment>
<dbReference type="InterPro" id="IPR013657">
    <property type="entry name" value="SCL35B1-4/HUT1"/>
</dbReference>
<gene>
    <name evidence="9" type="ORF">OLEA9_A079915</name>
</gene>
<dbReference type="PANTHER" id="PTHR10778:SF8">
    <property type="entry name" value="ADENOSINE 3'-PHOSPHO 5'-PHOSPHOSULFATE TRANSPORTER 2"/>
    <property type="match status" value="1"/>
</dbReference>
<keyword evidence="3" id="KW-0813">Transport</keyword>
<evidence type="ECO:0000256" key="1">
    <source>
        <dbReference type="ARBA" id="ARBA00004141"/>
    </source>
</evidence>
<dbReference type="GO" id="GO:0000139">
    <property type="term" value="C:Golgi membrane"/>
    <property type="evidence" value="ECO:0007669"/>
    <property type="project" value="TreeGrafter"/>
</dbReference>
<dbReference type="GO" id="GO:0015297">
    <property type="term" value="F:antiporter activity"/>
    <property type="evidence" value="ECO:0007669"/>
    <property type="project" value="UniProtKB-KW"/>
</dbReference>
<dbReference type="GO" id="GO:0046964">
    <property type="term" value="F:3'-phosphoadenosine 5'-phosphosulfate transmembrane transporter activity"/>
    <property type="evidence" value="ECO:0007669"/>
    <property type="project" value="TreeGrafter"/>
</dbReference>
<dbReference type="Proteomes" id="UP000594638">
    <property type="component" value="Unassembled WGS sequence"/>
</dbReference>
<evidence type="ECO:0000256" key="6">
    <source>
        <dbReference type="ARBA" id="ARBA00022989"/>
    </source>
</evidence>
<dbReference type="AlphaFoldDB" id="A0A8S0PJF7"/>
<dbReference type="Pfam" id="PF08449">
    <property type="entry name" value="UAA"/>
    <property type="match status" value="1"/>
</dbReference>
<evidence type="ECO:0000256" key="3">
    <source>
        <dbReference type="ARBA" id="ARBA00022448"/>
    </source>
</evidence>
<dbReference type="PANTHER" id="PTHR10778">
    <property type="entry name" value="SOLUTE CARRIER FAMILY 35 MEMBER B"/>
    <property type="match status" value="1"/>
</dbReference>
<reference evidence="9 10" key="1">
    <citation type="submission" date="2019-12" db="EMBL/GenBank/DDBJ databases">
        <authorList>
            <person name="Alioto T."/>
            <person name="Alioto T."/>
            <person name="Gomez Garrido J."/>
        </authorList>
    </citation>
    <scope>NUCLEOTIDE SEQUENCE [LARGE SCALE GENOMIC DNA]</scope>
</reference>
<evidence type="ECO:0000313" key="10">
    <source>
        <dbReference type="Proteomes" id="UP000594638"/>
    </source>
</evidence>
<proteinExistence type="inferred from homology"/>
<evidence type="ECO:0000256" key="5">
    <source>
        <dbReference type="ARBA" id="ARBA00022692"/>
    </source>
</evidence>
<feature type="transmembrane region" description="Helical" evidence="8">
    <location>
        <begin position="142"/>
        <end position="158"/>
    </location>
</feature>
<evidence type="ECO:0000256" key="4">
    <source>
        <dbReference type="ARBA" id="ARBA00022449"/>
    </source>
</evidence>
<protein>
    <submittedName>
        <fullName evidence="9">UDP-galactose UDP-glucose transporter 2-like</fullName>
    </submittedName>
</protein>
<keyword evidence="7 8" id="KW-0472">Membrane</keyword>
<dbReference type="OrthoDB" id="1601at2759"/>
<evidence type="ECO:0000313" key="9">
    <source>
        <dbReference type="EMBL" id="CAA2951326.1"/>
    </source>
</evidence>
<evidence type="ECO:0000256" key="7">
    <source>
        <dbReference type="ARBA" id="ARBA00023136"/>
    </source>
</evidence>